<dbReference type="STRING" id="1397108.IMCC12053_53"/>
<organism evidence="1 2">
    <name type="scientific">Celeribacter marinus</name>
    <dbReference type="NCBI Taxonomy" id="1397108"/>
    <lineage>
        <taxon>Bacteria</taxon>
        <taxon>Pseudomonadati</taxon>
        <taxon>Pseudomonadota</taxon>
        <taxon>Alphaproteobacteria</taxon>
        <taxon>Rhodobacterales</taxon>
        <taxon>Roseobacteraceae</taxon>
        <taxon>Celeribacter</taxon>
    </lineage>
</organism>
<evidence type="ECO:0000313" key="2">
    <source>
        <dbReference type="Proteomes" id="UP000064920"/>
    </source>
</evidence>
<name>A0A0P0A6V5_9RHOB</name>
<dbReference type="EMBL" id="CP012023">
    <property type="protein sequence ID" value="ALI54003.1"/>
    <property type="molecule type" value="Genomic_DNA"/>
</dbReference>
<evidence type="ECO:0000313" key="1">
    <source>
        <dbReference type="EMBL" id="ALI54003.1"/>
    </source>
</evidence>
<dbReference type="RefSeq" id="WP_062214615.1">
    <property type="nucleotide sequence ID" value="NZ_CP012023.1"/>
</dbReference>
<dbReference type="KEGG" id="cmar:IMCC12053_53"/>
<dbReference type="PATRIC" id="fig|1397108.4.peg.55"/>
<evidence type="ECO:0008006" key="3">
    <source>
        <dbReference type="Google" id="ProtNLM"/>
    </source>
</evidence>
<gene>
    <name evidence="1" type="ORF">IMCC12053_53</name>
</gene>
<sequence length="163" mass="18093">MTYPVNIPSMNDMLNLPAGELSQMPVDLLVALQGELDHASKQLKAANTRFGTALEVRYATRAEEARRACGKDTGTVRLVDGDYTVVADLPKRVDWNQEKLAQIAQNIADSGEDPAEFIDTKFSVSERKFGALPESWRKGFEPARTVKMGALRLRLVSGREEVR</sequence>
<protein>
    <recommendedName>
        <fullName evidence="3">Phage protein</fullName>
    </recommendedName>
</protein>
<dbReference type="AlphaFoldDB" id="A0A0P0A6V5"/>
<reference evidence="1 2" key="1">
    <citation type="submission" date="2015-05" db="EMBL/GenBank/DDBJ databases">
        <authorList>
            <person name="Wang D.B."/>
            <person name="Wang M."/>
        </authorList>
    </citation>
    <scope>NUCLEOTIDE SEQUENCE [LARGE SCALE GENOMIC DNA]</scope>
    <source>
        <strain evidence="1 2">IMCC 12053</strain>
    </source>
</reference>
<keyword evidence="2" id="KW-1185">Reference proteome</keyword>
<accession>A0A0P0A6V5</accession>
<dbReference type="Proteomes" id="UP000064920">
    <property type="component" value="Chromosome"/>
</dbReference>
<proteinExistence type="predicted"/>